<accession>A0A914Q3H2</accession>
<feature type="region of interest" description="Disordered" evidence="1">
    <location>
        <begin position="104"/>
        <end position="137"/>
    </location>
</feature>
<protein>
    <submittedName>
        <fullName evidence="3">Uncharacterized protein</fullName>
    </submittedName>
</protein>
<dbReference type="AlphaFoldDB" id="A0A914Q3H2"/>
<evidence type="ECO:0000313" key="3">
    <source>
        <dbReference type="WBParaSite" id="PDA_v2.g21705.t1"/>
    </source>
</evidence>
<dbReference type="Proteomes" id="UP000887578">
    <property type="component" value="Unplaced"/>
</dbReference>
<feature type="compositionally biased region" description="Basic and acidic residues" evidence="1">
    <location>
        <begin position="104"/>
        <end position="114"/>
    </location>
</feature>
<keyword evidence="2" id="KW-1185">Reference proteome</keyword>
<feature type="compositionally biased region" description="Basic and acidic residues" evidence="1">
    <location>
        <begin position="126"/>
        <end position="137"/>
    </location>
</feature>
<sequence length="576" mass="65715">MFDILDKQIAEDFSKKSVENDAKAKEDEAEKTEEKLRNLAKKQAEYEKEGPTKSGVYRLENYLNNFIIDSEPAKIEELPKPSEVKKSKSPVKVEQKPIIKEVEMPKNVTKEKSKSAASKENLSEVVEAKNEESKPTAKIDPVKPKVAEAPKQPSKIFLDFYMGCPPPRFGPICGPATIPVVGDVSLDENVKPAAQNEAIMIEENFLDQVKTYANVAPKEAVPISDFDNFLNEVSESEPSSNNAVPLLEDELLDSMDGNKSGVKYYKNAKPVAPKEDVQILGADNFLNEVSESGTLDKIGVVEPGAKIIEEKDFLGLIQFPAKNCGTTIDDEDFLNQVSDKKSVPLKEQQESSDSSKTSTKSKTPPPRVNHLLNFWLENDFPFSDFVVFFQYLYYHVERLGCVDTLSFKIYEDLVDAVVRREHIFHSRHEHVSNIPLMCRYKFLIFDDNYPEYILINPELLKLQMYPLIGGLPTAVMYLFKIKREWLISDLIKGFSDCSKAEFYRQLCNFLNDRPDLVMLQSPRPKATFPEMYIVLNDHISLKFCCYMFTLKDLNVAEKLHLRNDHIKSMKQFIPYR</sequence>
<organism evidence="2 3">
    <name type="scientific">Panagrolaimus davidi</name>
    <dbReference type="NCBI Taxonomy" id="227884"/>
    <lineage>
        <taxon>Eukaryota</taxon>
        <taxon>Metazoa</taxon>
        <taxon>Ecdysozoa</taxon>
        <taxon>Nematoda</taxon>
        <taxon>Chromadorea</taxon>
        <taxon>Rhabditida</taxon>
        <taxon>Tylenchina</taxon>
        <taxon>Panagrolaimomorpha</taxon>
        <taxon>Panagrolaimoidea</taxon>
        <taxon>Panagrolaimidae</taxon>
        <taxon>Panagrolaimus</taxon>
    </lineage>
</organism>
<dbReference type="WBParaSite" id="PDA_v2.g21705.t1">
    <property type="protein sequence ID" value="PDA_v2.g21705.t1"/>
    <property type="gene ID" value="PDA_v2.g21705"/>
</dbReference>
<proteinExistence type="predicted"/>
<evidence type="ECO:0000256" key="1">
    <source>
        <dbReference type="SAM" id="MobiDB-lite"/>
    </source>
</evidence>
<feature type="region of interest" description="Disordered" evidence="1">
    <location>
        <begin position="18"/>
        <end position="51"/>
    </location>
</feature>
<feature type="compositionally biased region" description="Basic and acidic residues" evidence="1">
    <location>
        <begin position="340"/>
        <end position="349"/>
    </location>
</feature>
<evidence type="ECO:0000313" key="2">
    <source>
        <dbReference type="Proteomes" id="UP000887578"/>
    </source>
</evidence>
<feature type="compositionally biased region" description="Low complexity" evidence="1">
    <location>
        <begin position="351"/>
        <end position="362"/>
    </location>
</feature>
<feature type="region of interest" description="Disordered" evidence="1">
    <location>
        <begin position="79"/>
        <end position="98"/>
    </location>
</feature>
<reference evidence="3" key="1">
    <citation type="submission" date="2022-11" db="UniProtKB">
        <authorList>
            <consortium name="WormBaseParasite"/>
        </authorList>
    </citation>
    <scope>IDENTIFICATION</scope>
</reference>
<name>A0A914Q3H2_9BILA</name>
<feature type="region of interest" description="Disordered" evidence="1">
    <location>
        <begin position="340"/>
        <end position="365"/>
    </location>
</feature>